<evidence type="ECO:0000313" key="7">
    <source>
        <dbReference type="Proteomes" id="UP000295678"/>
    </source>
</evidence>
<evidence type="ECO:0000256" key="3">
    <source>
        <dbReference type="ARBA" id="ARBA00023163"/>
    </source>
</evidence>
<dbReference type="SMART" id="SM00354">
    <property type="entry name" value="HTH_LACI"/>
    <property type="match status" value="1"/>
</dbReference>
<evidence type="ECO:0000256" key="2">
    <source>
        <dbReference type="ARBA" id="ARBA00023125"/>
    </source>
</evidence>
<gene>
    <name evidence="6" type="ORF">EDC22_102178</name>
</gene>
<dbReference type="InterPro" id="IPR046335">
    <property type="entry name" value="LacI/GalR-like_sensor"/>
</dbReference>
<proteinExistence type="predicted"/>
<evidence type="ECO:0000313" key="6">
    <source>
        <dbReference type="EMBL" id="TCT12493.1"/>
    </source>
</evidence>
<dbReference type="SUPFAM" id="SSF47413">
    <property type="entry name" value="lambda repressor-like DNA-binding domains"/>
    <property type="match status" value="1"/>
</dbReference>
<name>A0A4V6NZR8_9HYPH</name>
<dbReference type="Proteomes" id="UP000295678">
    <property type="component" value="Unassembled WGS sequence"/>
</dbReference>
<dbReference type="GO" id="GO:0000976">
    <property type="term" value="F:transcription cis-regulatory region binding"/>
    <property type="evidence" value="ECO:0007669"/>
    <property type="project" value="TreeGrafter"/>
</dbReference>
<keyword evidence="7" id="KW-1185">Reference proteome</keyword>
<evidence type="ECO:0000256" key="4">
    <source>
        <dbReference type="SAM" id="MobiDB-lite"/>
    </source>
</evidence>
<keyword evidence="3" id="KW-0804">Transcription</keyword>
<dbReference type="Pfam" id="PF13377">
    <property type="entry name" value="Peripla_BP_3"/>
    <property type="match status" value="1"/>
</dbReference>
<dbReference type="CDD" id="cd01392">
    <property type="entry name" value="HTH_LacI"/>
    <property type="match status" value="1"/>
</dbReference>
<dbReference type="GO" id="GO:0003700">
    <property type="term" value="F:DNA-binding transcription factor activity"/>
    <property type="evidence" value="ECO:0007669"/>
    <property type="project" value="TreeGrafter"/>
</dbReference>
<dbReference type="RefSeq" id="WP_132805272.1">
    <property type="nucleotide sequence ID" value="NZ_SMAK01000002.1"/>
</dbReference>
<dbReference type="SUPFAM" id="SSF53822">
    <property type="entry name" value="Periplasmic binding protein-like I"/>
    <property type="match status" value="1"/>
</dbReference>
<dbReference type="OrthoDB" id="8433438at2"/>
<dbReference type="PANTHER" id="PTHR30146">
    <property type="entry name" value="LACI-RELATED TRANSCRIPTIONAL REPRESSOR"/>
    <property type="match status" value="1"/>
</dbReference>
<dbReference type="PROSITE" id="PS00356">
    <property type="entry name" value="HTH_LACI_1"/>
    <property type="match status" value="1"/>
</dbReference>
<sequence length="358" mass="38746">MKERAKRERSRVGLREVAAIAGVSTATVSRVINRPESVSDDLRRRVTMVIDQLGWVPNAAARALSSQRTGAIGAIFPALALGDFARAIDAMQDALAERNFLLLLARSRYDADLEYRLVRKLAERGVDGLILVGSTRSHDYEDFLSKLEIPYVNSFVYHEGSEVPCVGPDNRAAMAEMADYLVSLGHRRFGMIAQTTRNNDRAAARRDGVQEALARYGIAIPPSAMREGEWSIGEGRRLFRQILDSPLRPTAVICGNSLLAIGAVLEATALGIRIPDEMSIVGYDDIEPMSELPVPITTVRVASDEVGRVAANTIVDMVEGVPGVVSRRIPSEIVVRASSGPAPSEQPLSSAARTGALT</sequence>
<evidence type="ECO:0000256" key="1">
    <source>
        <dbReference type="ARBA" id="ARBA00023015"/>
    </source>
</evidence>
<feature type="region of interest" description="Disordered" evidence="4">
    <location>
        <begin position="337"/>
        <end position="358"/>
    </location>
</feature>
<dbReference type="PANTHER" id="PTHR30146:SF138">
    <property type="entry name" value="TRANSCRIPTIONAL REGULATORY PROTEIN"/>
    <property type="match status" value="1"/>
</dbReference>
<dbReference type="InterPro" id="IPR028082">
    <property type="entry name" value="Peripla_BP_I"/>
</dbReference>
<dbReference type="EMBL" id="SMAK01000002">
    <property type="protein sequence ID" value="TCT12493.1"/>
    <property type="molecule type" value="Genomic_DNA"/>
</dbReference>
<dbReference type="AlphaFoldDB" id="A0A4V6NZR8"/>
<protein>
    <submittedName>
        <fullName evidence="6">LacI family transcriptional regulator</fullName>
    </submittedName>
</protein>
<dbReference type="Gene3D" id="1.10.260.40">
    <property type="entry name" value="lambda repressor-like DNA-binding domains"/>
    <property type="match status" value="1"/>
</dbReference>
<dbReference type="Pfam" id="PF00356">
    <property type="entry name" value="LacI"/>
    <property type="match status" value="1"/>
</dbReference>
<feature type="compositionally biased region" description="Polar residues" evidence="4">
    <location>
        <begin position="346"/>
        <end position="358"/>
    </location>
</feature>
<dbReference type="CDD" id="cd06273">
    <property type="entry name" value="PBP1_LacI-like"/>
    <property type="match status" value="1"/>
</dbReference>
<evidence type="ECO:0000259" key="5">
    <source>
        <dbReference type="PROSITE" id="PS50932"/>
    </source>
</evidence>
<accession>A0A4V6NZR8</accession>
<feature type="domain" description="HTH lacI-type" evidence="5">
    <location>
        <begin position="12"/>
        <end position="66"/>
    </location>
</feature>
<comment type="caution">
    <text evidence="6">The sequence shown here is derived from an EMBL/GenBank/DDBJ whole genome shotgun (WGS) entry which is preliminary data.</text>
</comment>
<dbReference type="Gene3D" id="3.40.50.2300">
    <property type="match status" value="2"/>
</dbReference>
<dbReference type="InterPro" id="IPR010982">
    <property type="entry name" value="Lambda_DNA-bd_dom_sf"/>
</dbReference>
<keyword evidence="2" id="KW-0238">DNA-binding</keyword>
<organism evidence="6 7">
    <name type="scientific">Tepidamorphus gemmatus</name>
    <dbReference type="NCBI Taxonomy" id="747076"/>
    <lineage>
        <taxon>Bacteria</taxon>
        <taxon>Pseudomonadati</taxon>
        <taxon>Pseudomonadota</taxon>
        <taxon>Alphaproteobacteria</taxon>
        <taxon>Hyphomicrobiales</taxon>
        <taxon>Tepidamorphaceae</taxon>
        <taxon>Tepidamorphus</taxon>
    </lineage>
</organism>
<dbReference type="InterPro" id="IPR000843">
    <property type="entry name" value="HTH_LacI"/>
</dbReference>
<dbReference type="PROSITE" id="PS50932">
    <property type="entry name" value="HTH_LACI_2"/>
    <property type="match status" value="1"/>
</dbReference>
<reference evidence="6 7" key="1">
    <citation type="submission" date="2019-03" db="EMBL/GenBank/DDBJ databases">
        <title>Genomic Encyclopedia of Type Strains, Phase IV (KMG-IV): sequencing the most valuable type-strain genomes for metagenomic binning, comparative biology and taxonomic classification.</title>
        <authorList>
            <person name="Goeker M."/>
        </authorList>
    </citation>
    <scope>NUCLEOTIDE SEQUENCE [LARGE SCALE GENOMIC DNA]</scope>
    <source>
        <strain evidence="6 7">DSM 19345</strain>
    </source>
</reference>
<keyword evidence="1" id="KW-0805">Transcription regulation</keyword>